<accession>A0A061H3Y5</accession>
<dbReference type="eggNOG" id="ENOG502RXMH">
    <property type="taxonomic scope" value="Eukaryota"/>
</dbReference>
<proteinExistence type="predicted"/>
<dbReference type="GeneID" id="19319446"/>
<name>A0A061H3Y5_9BASI</name>
<dbReference type="RefSeq" id="XP_007881076.1">
    <property type="nucleotide sequence ID" value="XM_007882885.1"/>
</dbReference>
<evidence type="ECO:0000313" key="2">
    <source>
        <dbReference type="Proteomes" id="UP000053664"/>
    </source>
</evidence>
<dbReference type="EMBL" id="KE361641">
    <property type="protein sequence ID" value="EPQ27069.1"/>
    <property type="molecule type" value="Genomic_DNA"/>
</dbReference>
<protein>
    <recommendedName>
        <fullName evidence="3">Peroxisomal membrane protein 4</fullName>
    </recommendedName>
</protein>
<dbReference type="PANTHER" id="PTHR15460:SF3">
    <property type="entry name" value="PEROXISOMAL MEMBRANE PROTEIN 4"/>
    <property type="match status" value="1"/>
</dbReference>
<dbReference type="AlphaFoldDB" id="A0A061H3Y5"/>
<gene>
    <name evidence="1" type="ORF">PFL1_05353</name>
</gene>
<dbReference type="Pfam" id="PF02466">
    <property type="entry name" value="Tim17"/>
    <property type="match status" value="1"/>
</dbReference>
<dbReference type="GO" id="GO:0005778">
    <property type="term" value="C:peroxisomal membrane"/>
    <property type="evidence" value="ECO:0007669"/>
    <property type="project" value="TreeGrafter"/>
</dbReference>
<dbReference type="OrthoDB" id="39659at2759"/>
<dbReference type="Proteomes" id="UP000053664">
    <property type="component" value="Unassembled WGS sequence"/>
</dbReference>
<dbReference type="HOGENOM" id="CLU_054132_1_0_1"/>
<sequence length="215" mass="24350">MSALEQKLTQLALNPAYHDLFTIIKACRNGLVYGAKIRFPHALVMTFLFGRGTPAQKMQNIIRATRSHAFNLGTFAPAYKFLTILLRRVQEALTGATLKKAPAWHSLLAGGVLGYTVFGERTPVAEQIVLYSASRVLSAMVLPRAEVPANYPPTKPIPTDKRAFALFATVTWGLVMWLHEHRREHLNPGLINSMDYLYTKCERWDSLRNLFWHNE</sequence>
<dbReference type="KEGG" id="pfp:PFL1_05353"/>
<reference evidence="1 2" key="1">
    <citation type="journal article" date="2013" name="Plant Cell">
        <title>The transition from a phytopathogenic smut ancestor to an anamorphic biocontrol agent deciphered by comparative whole-genome analysis.</title>
        <authorList>
            <person name="Lefebvre F."/>
            <person name="Joly D.L."/>
            <person name="Labbe C."/>
            <person name="Teichmann B."/>
            <person name="Linning R."/>
            <person name="Belzile F."/>
            <person name="Bakkeren G."/>
            <person name="Belanger R.R."/>
        </authorList>
    </citation>
    <scope>NUCLEOTIDE SEQUENCE [LARGE SCALE GENOMIC DNA]</scope>
    <source>
        <strain evidence="1 2">PF-1</strain>
    </source>
</reference>
<organism evidence="1 2">
    <name type="scientific">Pseudozyma flocculosa PF-1</name>
    <dbReference type="NCBI Taxonomy" id="1277687"/>
    <lineage>
        <taxon>Eukaryota</taxon>
        <taxon>Fungi</taxon>
        <taxon>Dikarya</taxon>
        <taxon>Basidiomycota</taxon>
        <taxon>Ustilaginomycotina</taxon>
        <taxon>Ustilaginomycetes</taxon>
        <taxon>Ustilaginales</taxon>
        <taxon>Ustilaginaceae</taxon>
        <taxon>Pseudozyma</taxon>
    </lineage>
</organism>
<dbReference type="InterPro" id="IPR019531">
    <property type="entry name" value="Pmp4"/>
</dbReference>
<evidence type="ECO:0008006" key="3">
    <source>
        <dbReference type="Google" id="ProtNLM"/>
    </source>
</evidence>
<dbReference type="PIRSF" id="PIRSF013674">
    <property type="entry name" value="PXMP4"/>
    <property type="match status" value="1"/>
</dbReference>
<dbReference type="PANTHER" id="PTHR15460">
    <property type="entry name" value="PEROXISOMAL MEMBRANE PROTEIN 4"/>
    <property type="match status" value="1"/>
</dbReference>
<evidence type="ECO:0000313" key="1">
    <source>
        <dbReference type="EMBL" id="EPQ27069.1"/>
    </source>
</evidence>